<proteinExistence type="predicted"/>
<name>A0A916NCJ9_9FLAO</name>
<evidence type="ECO:0000313" key="1">
    <source>
        <dbReference type="EMBL" id="CAG5083281.1"/>
    </source>
</evidence>
<dbReference type="Proteomes" id="UP000683507">
    <property type="component" value="Chromosome"/>
</dbReference>
<dbReference type="InterPro" id="IPR032578">
    <property type="entry name" value="DUF4919"/>
</dbReference>
<keyword evidence="2" id="KW-1185">Reference proteome</keyword>
<evidence type="ECO:0000313" key="2">
    <source>
        <dbReference type="Proteomes" id="UP000683507"/>
    </source>
</evidence>
<dbReference type="KEGG" id="ptan:CRYO30217_02148"/>
<sequence length="240" mass="27534">MLGVLQEKHAQFLFQYHLHFDSIASLSQDKKGDYFYDDLRERYEEGDTSMTSFDMLALIIGETQQDHYYPYELIPVEQEIMQLANKGEYANALYKCDSVLMNHPLNFTAILHKAFLEDKLGSLTAKKSKFKFVLYLDVILSTGDGTYQAPIMVLGPGDGQLLVRYVFGAGVGNMGSGEDAYGNFVDILEVLKEGEEPTNMYFNIEHAVLRMFKEDVVKKFEKAYKKEQKKAKKKKKEEKD</sequence>
<organism evidence="1 2">
    <name type="scientific">Parvicella tangerina</name>
    <dbReference type="NCBI Taxonomy" id="2829795"/>
    <lineage>
        <taxon>Bacteria</taxon>
        <taxon>Pseudomonadati</taxon>
        <taxon>Bacteroidota</taxon>
        <taxon>Flavobacteriia</taxon>
        <taxon>Flavobacteriales</taxon>
        <taxon>Parvicellaceae</taxon>
        <taxon>Parvicella</taxon>
    </lineage>
</organism>
<dbReference type="EMBL" id="OU015584">
    <property type="protein sequence ID" value="CAG5083281.1"/>
    <property type="molecule type" value="Genomic_DNA"/>
</dbReference>
<reference evidence="1" key="1">
    <citation type="submission" date="2021-04" db="EMBL/GenBank/DDBJ databases">
        <authorList>
            <person name="Rodrigo-Torres L."/>
            <person name="Arahal R. D."/>
            <person name="Lucena T."/>
        </authorList>
    </citation>
    <scope>NUCLEOTIDE SEQUENCE</scope>
    <source>
        <strain evidence="1">AS29M-1</strain>
    </source>
</reference>
<accession>A0A916NCJ9</accession>
<dbReference type="AlphaFoldDB" id="A0A916NCJ9"/>
<gene>
    <name evidence="1" type="ORF">CRYO30217_02148</name>
</gene>
<dbReference type="Pfam" id="PF16266">
    <property type="entry name" value="DUF4919"/>
    <property type="match status" value="1"/>
</dbReference>
<protein>
    <submittedName>
        <fullName evidence="1">Uncharacterized protein</fullName>
    </submittedName>
</protein>